<evidence type="ECO:0000313" key="3">
    <source>
        <dbReference type="EMBL" id="GBM25569.1"/>
    </source>
</evidence>
<reference evidence="2 4" key="1">
    <citation type="journal article" date="2019" name="Sci. Rep.">
        <title>Orb-weaving spider Araneus ventricosus genome elucidates the spidroin gene catalogue.</title>
        <authorList>
            <person name="Kono N."/>
            <person name="Nakamura H."/>
            <person name="Ohtoshi R."/>
            <person name="Moran D.A.P."/>
            <person name="Shinohara A."/>
            <person name="Yoshida Y."/>
            <person name="Fujiwara M."/>
            <person name="Mori M."/>
            <person name="Tomita M."/>
            <person name="Arakawa K."/>
        </authorList>
    </citation>
    <scope>NUCLEOTIDE SEQUENCE [LARGE SCALE GENOMIC DNA]</scope>
</reference>
<evidence type="ECO:0000313" key="2">
    <source>
        <dbReference type="EMBL" id="GBM25557.1"/>
    </source>
</evidence>
<dbReference type="EMBL" id="BGPR01091991">
    <property type="protein sequence ID" value="GBM25557.1"/>
    <property type="molecule type" value="Genomic_DNA"/>
</dbReference>
<organism evidence="2 4">
    <name type="scientific">Araneus ventricosus</name>
    <name type="common">Orbweaver spider</name>
    <name type="synonym">Epeira ventricosa</name>
    <dbReference type="NCBI Taxonomy" id="182803"/>
    <lineage>
        <taxon>Eukaryota</taxon>
        <taxon>Metazoa</taxon>
        <taxon>Ecdysozoa</taxon>
        <taxon>Arthropoda</taxon>
        <taxon>Chelicerata</taxon>
        <taxon>Arachnida</taxon>
        <taxon>Araneae</taxon>
        <taxon>Araneomorphae</taxon>
        <taxon>Entelegynae</taxon>
        <taxon>Araneoidea</taxon>
        <taxon>Araneidae</taxon>
        <taxon>Araneus</taxon>
    </lineage>
</organism>
<feature type="non-terminal residue" evidence="2">
    <location>
        <position position="99"/>
    </location>
</feature>
<sequence>MGLSPGRYERVMVSGLRRCVIKAETKLYPRRSFHHPSPEERAEPFGFRGLTDPPRGELSSLKETSRHIELVAVLSSTELIDKSRDYSLMRPWIGNGLIT</sequence>
<keyword evidence="4" id="KW-1185">Reference proteome</keyword>
<dbReference type="EMBL" id="BGPR01091993">
    <property type="protein sequence ID" value="GBM25569.1"/>
    <property type="molecule type" value="Genomic_DNA"/>
</dbReference>
<evidence type="ECO:0000313" key="4">
    <source>
        <dbReference type="Proteomes" id="UP000499080"/>
    </source>
</evidence>
<gene>
    <name evidence="2" type="ORF">AVEN_125669_1</name>
    <name evidence="3" type="ORF">AVEN_170447_1</name>
</gene>
<evidence type="ECO:0000256" key="1">
    <source>
        <dbReference type="SAM" id="MobiDB-lite"/>
    </source>
</evidence>
<protein>
    <submittedName>
        <fullName evidence="2">Uncharacterized protein</fullName>
    </submittedName>
</protein>
<proteinExistence type="predicted"/>
<name>A0A4Y2E9W5_ARAVE</name>
<dbReference type="AlphaFoldDB" id="A0A4Y2E9W5"/>
<dbReference type="Proteomes" id="UP000499080">
    <property type="component" value="Unassembled WGS sequence"/>
</dbReference>
<accession>A0A4Y2E9W5</accession>
<feature type="region of interest" description="Disordered" evidence="1">
    <location>
        <begin position="31"/>
        <end position="61"/>
    </location>
</feature>
<comment type="caution">
    <text evidence="2">The sequence shown here is derived from an EMBL/GenBank/DDBJ whole genome shotgun (WGS) entry which is preliminary data.</text>
</comment>